<keyword evidence="1" id="KW-0812">Transmembrane</keyword>
<organism evidence="2 3">
    <name type="scientific">Citrus x changshan-huyou</name>
    <dbReference type="NCBI Taxonomy" id="2935761"/>
    <lineage>
        <taxon>Eukaryota</taxon>
        <taxon>Viridiplantae</taxon>
        <taxon>Streptophyta</taxon>
        <taxon>Embryophyta</taxon>
        <taxon>Tracheophyta</taxon>
        <taxon>Spermatophyta</taxon>
        <taxon>Magnoliopsida</taxon>
        <taxon>eudicotyledons</taxon>
        <taxon>Gunneridae</taxon>
        <taxon>Pentapetalae</taxon>
        <taxon>rosids</taxon>
        <taxon>malvids</taxon>
        <taxon>Sapindales</taxon>
        <taxon>Rutaceae</taxon>
        <taxon>Aurantioideae</taxon>
        <taxon>Citrus</taxon>
    </lineage>
</organism>
<dbReference type="AlphaFoldDB" id="A0AAP0LMZ3"/>
<keyword evidence="3" id="KW-1185">Reference proteome</keyword>
<dbReference type="EMBL" id="JBCGBO010000024">
    <property type="protein sequence ID" value="KAK9181007.1"/>
    <property type="molecule type" value="Genomic_DNA"/>
</dbReference>
<protein>
    <submittedName>
        <fullName evidence="2">Uncharacterized protein</fullName>
    </submittedName>
</protein>
<name>A0AAP0LMZ3_9ROSI</name>
<feature type="transmembrane region" description="Helical" evidence="1">
    <location>
        <begin position="136"/>
        <end position="158"/>
    </location>
</feature>
<feature type="transmembrane region" description="Helical" evidence="1">
    <location>
        <begin position="61"/>
        <end position="83"/>
    </location>
</feature>
<feature type="transmembrane region" description="Helical" evidence="1">
    <location>
        <begin position="103"/>
        <end position="124"/>
    </location>
</feature>
<dbReference type="Proteomes" id="UP001428341">
    <property type="component" value="Unassembled WGS sequence"/>
</dbReference>
<reference evidence="2 3" key="1">
    <citation type="submission" date="2024-05" db="EMBL/GenBank/DDBJ databases">
        <title>Haplotype-resolved chromosome-level genome assembly of Huyou (Citrus changshanensis).</title>
        <authorList>
            <person name="Miao C."/>
            <person name="Chen W."/>
            <person name="Wu Y."/>
            <person name="Wang L."/>
            <person name="Zhao S."/>
            <person name="Grierson D."/>
            <person name="Xu C."/>
            <person name="Chen K."/>
        </authorList>
    </citation>
    <scope>NUCLEOTIDE SEQUENCE [LARGE SCALE GENOMIC DNA]</scope>
    <source>
        <strain evidence="2">01-14</strain>
        <tissue evidence="2">Leaf</tissue>
    </source>
</reference>
<evidence type="ECO:0000313" key="3">
    <source>
        <dbReference type="Proteomes" id="UP001428341"/>
    </source>
</evidence>
<comment type="caution">
    <text evidence="2">The sequence shown here is derived from an EMBL/GenBank/DDBJ whole genome shotgun (WGS) entry which is preliminary data.</text>
</comment>
<keyword evidence="1" id="KW-0472">Membrane</keyword>
<accession>A0AAP0LMZ3</accession>
<feature type="transmembrane region" description="Helical" evidence="1">
    <location>
        <begin position="20"/>
        <end position="40"/>
    </location>
</feature>
<evidence type="ECO:0000313" key="2">
    <source>
        <dbReference type="EMBL" id="KAK9181007.1"/>
    </source>
</evidence>
<keyword evidence="1" id="KW-1133">Transmembrane helix</keyword>
<sequence length="179" mass="20351">MDSTHQLSLLSDELSPDWRPLRIWFFIYIINITVGITIHRGSLTHLFSGINNSFISTKRKAFIAISYVALEFCMMLILSLLAASQLHNYLSLWQEIHYVPDYIVLQSMATLSVNYFHLAVEHLVYKTAGGNPASIFANSLIFAITFVSLQSVGLHYLVFTSDADSLNLIRKQIMNQHLI</sequence>
<evidence type="ECO:0000256" key="1">
    <source>
        <dbReference type="SAM" id="Phobius"/>
    </source>
</evidence>
<gene>
    <name evidence="2" type="ORF">WN944_024144</name>
</gene>
<proteinExistence type="predicted"/>